<organism evidence="4 5">
    <name type="scientific">Orbilia javanica</name>
    <dbReference type="NCBI Taxonomy" id="47235"/>
    <lineage>
        <taxon>Eukaryota</taxon>
        <taxon>Fungi</taxon>
        <taxon>Dikarya</taxon>
        <taxon>Ascomycota</taxon>
        <taxon>Pezizomycotina</taxon>
        <taxon>Orbiliomycetes</taxon>
        <taxon>Orbiliales</taxon>
        <taxon>Orbiliaceae</taxon>
        <taxon>Orbilia</taxon>
    </lineage>
</organism>
<dbReference type="Proteomes" id="UP001313282">
    <property type="component" value="Unassembled WGS sequence"/>
</dbReference>
<evidence type="ECO:0000313" key="5">
    <source>
        <dbReference type="Proteomes" id="UP001313282"/>
    </source>
</evidence>
<reference evidence="4 5" key="1">
    <citation type="submission" date="2019-10" db="EMBL/GenBank/DDBJ databases">
        <authorList>
            <person name="Palmer J.M."/>
        </authorList>
    </citation>
    <scope>NUCLEOTIDE SEQUENCE [LARGE SCALE GENOMIC DNA]</scope>
    <source>
        <strain evidence="4 5">TWF718</strain>
    </source>
</reference>
<feature type="compositionally biased region" description="Polar residues" evidence="1">
    <location>
        <begin position="202"/>
        <end position="235"/>
    </location>
</feature>
<feature type="chain" id="PRO_5043052908" evidence="3">
    <location>
        <begin position="24"/>
        <end position="325"/>
    </location>
</feature>
<keyword evidence="3" id="KW-0732">Signal</keyword>
<dbReference type="AlphaFoldDB" id="A0AAN8N8J7"/>
<keyword evidence="2" id="KW-0812">Transmembrane</keyword>
<feature type="region of interest" description="Disordered" evidence="1">
    <location>
        <begin position="173"/>
        <end position="235"/>
    </location>
</feature>
<dbReference type="EMBL" id="JAVHNR010000001">
    <property type="protein sequence ID" value="KAK6356987.1"/>
    <property type="molecule type" value="Genomic_DNA"/>
</dbReference>
<comment type="caution">
    <text evidence="4">The sequence shown here is derived from an EMBL/GenBank/DDBJ whole genome shotgun (WGS) entry which is preliminary data.</text>
</comment>
<feature type="transmembrane region" description="Helical" evidence="2">
    <location>
        <begin position="244"/>
        <end position="265"/>
    </location>
</feature>
<keyword evidence="2" id="KW-1133">Transmembrane helix</keyword>
<protein>
    <submittedName>
        <fullName evidence="4">Uncharacterized protein</fullName>
    </submittedName>
</protein>
<sequence length="325" mass="34112">MAPLRFNAIVLAITLYFIRFAVGQIDIPDTPRCYFPDGSLRNSTDYQPCNNVRGQHSMCCAIANRGSSADICLSNGLCSGATADGEGRALWREGCTDPTWEDPACLKICLKKGSKYDWFSSDAPITLCQDGTVCCGGKVTGGKCCDAGEGVQLPTNFLRTTATVISTIVSSVEPSPIPTTKKTEGAATTGSAVSTSSPRIGASSTGPGFPSGTDSSPQITTPVGSNEPTSLASSSLGMPDTAKIAIGVGIPILVIGVTLVAFFIWRRRTKGQAPPVYEKNSKGPVEIGTSDNTYYTSAGPYAFYTAPKPPPPPPEHHVNVHELHS</sequence>
<accession>A0AAN8N8J7</accession>
<feature type="signal peptide" evidence="3">
    <location>
        <begin position="1"/>
        <end position="23"/>
    </location>
</feature>
<feature type="compositionally biased region" description="Low complexity" evidence="1">
    <location>
        <begin position="173"/>
        <end position="197"/>
    </location>
</feature>
<keyword evidence="5" id="KW-1185">Reference proteome</keyword>
<evidence type="ECO:0000256" key="2">
    <source>
        <dbReference type="SAM" id="Phobius"/>
    </source>
</evidence>
<name>A0AAN8N8J7_9PEZI</name>
<gene>
    <name evidence="4" type="ORF">TWF718_001320</name>
</gene>
<evidence type="ECO:0000313" key="4">
    <source>
        <dbReference type="EMBL" id="KAK6356987.1"/>
    </source>
</evidence>
<proteinExistence type="predicted"/>
<evidence type="ECO:0000256" key="3">
    <source>
        <dbReference type="SAM" id="SignalP"/>
    </source>
</evidence>
<evidence type="ECO:0000256" key="1">
    <source>
        <dbReference type="SAM" id="MobiDB-lite"/>
    </source>
</evidence>
<keyword evidence="2" id="KW-0472">Membrane</keyword>